<dbReference type="AlphaFoldDB" id="A0A6S7JFB8"/>
<dbReference type="CDD" id="cd01650">
    <property type="entry name" value="RT_nLTR_like"/>
    <property type="match status" value="1"/>
</dbReference>
<sequence>MANVVPIFKKGEPQLKVNYRPISLLPCLSKICERIVFIRLYNLLLEIGFLYKFQSGFRPGDSTVNQLLYFVHQIYCAFEAGKEVRVVFLDISKAFDRVWHAGLLKKLEAIGIRNPLLQWFESYLENRIQRVVIEGQSSEWEKVGSGVPQG</sequence>
<feature type="non-terminal residue" evidence="1">
    <location>
        <position position="150"/>
    </location>
</feature>
<dbReference type="PANTHER" id="PTHR19446">
    <property type="entry name" value="REVERSE TRANSCRIPTASES"/>
    <property type="match status" value="1"/>
</dbReference>
<accession>A0A6S7JFB8</accession>
<evidence type="ECO:0000313" key="1">
    <source>
        <dbReference type="EMBL" id="CAB4015541.1"/>
    </source>
</evidence>
<name>A0A6S7JFB8_PARCT</name>
<protein>
    <submittedName>
        <fullName evidence="1">Uncharacterized protein</fullName>
    </submittedName>
</protein>
<evidence type="ECO:0000313" key="2">
    <source>
        <dbReference type="Proteomes" id="UP001152795"/>
    </source>
</evidence>
<dbReference type="OrthoDB" id="6243574at2759"/>
<reference evidence="1" key="1">
    <citation type="submission" date="2020-04" db="EMBL/GenBank/DDBJ databases">
        <authorList>
            <person name="Alioto T."/>
            <person name="Alioto T."/>
            <person name="Gomez Garrido J."/>
        </authorList>
    </citation>
    <scope>NUCLEOTIDE SEQUENCE</scope>
    <source>
        <strain evidence="1">A484AB</strain>
    </source>
</reference>
<dbReference type="InterPro" id="IPR043502">
    <property type="entry name" value="DNA/RNA_pol_sf"/>
</dbReference>
<dbReference type="InterPro" id="IPR000477">
    <property type="entry name" value="RT_dom"/>
</dbReference>
<dbReference type="Proteomes" id="UP001152795">
    <property type="component" value="Unassembled WGS sequence"/>
</dbReference>
<proteinExistence type="predicted"/>
<dbReference type="SUPFAM" id="SSF56672">
    <property type="entry name" value="DNA/RNA polymerases"/>
    <property type="match status" value="1"/>
</dbReference>
<dbReference type="PROSITE" id="PS50878">
    <property type="entry name" value="RT_POL"/>
    <property type="match status" value="1"/>
</dbReference>
<organism evidence="1 2">
    <name type="scientific">Paramuricea clavata</name>
    <name type="common">Red gorgonian</name>
    <name type="synonym">Violescent sea-whip</name>
    <dbReference type="NCBI Taxonomy" id="317549"/>
    <lineage>
        <taxon>Eukaryota</taxon>
        <taxon>Metazoa</taxon>
        <taxon>Cnidaria</taxon>
        <taxon>Anthozoa</taxon>
        <taxon>Octocorallia</taxon>
        <taxon>Malacalcyonacea</taxon>
        <taxon>Plexauridae</taxon>
        <taxon>Paramuricea</taxon>
    </lineage>
</organism>
<comment type="caution">
    <text evidence="1">The sequence shown here is derived from an EMBL/GenBank/DDBJ whole genome shotgun (WGS) entry which is preliminary data.</text>
</comment>
<dbReference type="EMBL" id="CACRXK020008757">
    <property type="protein sequence ID" value="CAB4015541.1"/>
    <property type="molecule type" value="Genomic_DNA"/>
</dbReference>
<gene>
    <name evidence="1" type="ORF">PACLA_8A083508</name>
</gene>
<dbReference type="Pfam" id="PF00078">
    <property type="entry name" value="RVT_1"/>
    <property type="match status" value="1"/>
</dbReference>
<keyword evidence="2" id="KW-1185">Reference proteome</keyword>